<evidence type="ECO:0008006" key="3">
    <source>
        <dbReference type="Google" id="ProtNLM"/>
    </source>
</evidence>
<dbReference type="EMBL" id="CABPSQ010000004">
    <property type="protein sequence ID" value="VVE67920.1"/>
    <property type="molecule type" value="Genomic_DNA"/>
</dbReference>
<evidence type="ECO:0000313" key="1">
    <source>
        <dbReference type="EMBL" id="VVE67920.1"/>
    </source>
</evidence>
<gene>
    <name evidence="1" type="ORF">PCA31118_02709</name>
</gene>
<dbReference type="AlphaFoldDB" id="A0A5E5A734"/>
<organism evidence="1 2">
    <name type="scientific">Pandoraea captiosa</name>
    <dbReference type="NCBI Taxonomy" id="2508302"/>
    <lineage>
        <taxon>Bacteria</taxon>
        <taxon>Pseudomonadati</taxon>
        <taxon>Pseudomonadota</taxon>
        <taxon>Betaproteobacteria</taxon>
        <taxon>Burkholderiales</taxon>
        <taxon>Burkholderiaceae</taxon>
        <taxon>Pandoraea</taxon>
    </lineage>
</organism>
<accession>A0A5E5A734</accession>
<keyword evidence="2" id="KW-1185">Reference proteome</keyword>
<proteinExistence type="predicted"/>
<protein>
    <recommendedName>
        <fullName evidence="3">DUF1508 domain-containing protein</fullName>
    </recommendedName>
</protein>
<reference evidence="1 2" key="1">
    <citation type="submission" date="2019-08" db="EMBL/GenBank/DDBJ databases">
        <authorList>
            <person name="Peeters C."/>
        </authorList>
    </citation>
    <scope>NUCLEOTIDE SEQUENCE [LARGE SCALE GENOMIC DNA]</scope>
    <source>
        <strain evidence="1 2">LMG 31118</strain>
    </source>
</reference>
<evidence type="ECO:0000313" key="2">
    <source>
        <dbReference type="Proteomes" id="UP000414136"/>
    </source>
</evidence>
<sequence length="71" mass="8118">MPSEAYYYCVDAAAQEDGAYRWVIYGYYDERGRPGLHINGTERYPSVSVACKEGAKWATENLRDAKAYTLR</sequence>
<dbReference type="Proteomes" id="UP000414136">
    <property type="component" value="Unassembled WGS sequence"/>
</dbReference>
<name>A0A5E5A734_9BURK</name>